<dbReference type="EMBL" id="QPMH01000009">
    <property type="protein sequence ID" value="RDD61823.1"/>
    <property type="molecule type" value="Genomic_DNA"/>
</dbReference>
<dbReference type="Gene3D" id="3.30.46.10">
    <property type="entry name" value="Glycine N-methyltransferase, chain A, domain 1"/>
    <property type="match status" value="1"/>
</dbReference>
<evidence type="ECO:0000313" key="5">
    <source>
        <dbReference type="EMBL" id="RDD61823.1"/>
    </source>
</evidence>
<gene>
    <name evidence="5" type="ORF">DRB17_11595</name>
</gene>
<dbReference type="GO" id="GO:0051289">
    <property type="term" value="P:protein homotetramerization"/>
    <property type="evidence" value="ECO:0007669"/>
    <property type="project" value="TreeGrafter"/>
</dbReference>
<dbReference type="GO" id="GO:0032259">
    <property type="term" value="P:methylation"/>
    <property type="evidence" value="ECO:0007669"/>
    <property type="project" value="UniProtKB-KW"/>
</dbReference>
<dbReference type="GO" id="GO:0046498">
    <property type="term" value="P:S-adenosylhomocysteine metabolic process"/>
    <property type="evidence" value="ECO:0007669"/>
    <property type="project" value="TreeGrafter"/>
</dbReference>
<keyword evidence="2 5" id="KW-0808">Transferase</keyword>
<reference evidence="5 6" key="1">
    <citation type="submission" date="2018-07" db="EMBL/GenBank/DDBJ databases">
        <title>Venubactetium sediminum gen. nov., sp. nov., isolated from a marine solar saltern.</title>
        <authorList>
            <person name="Wang S."/>
        </authorList>
    </citation>
    <scope>NUCLEOTIDE SEQUENCE [LARGE SCALE GENOMIC DNA]</scope>
    <source>
        <strain evidence="5 6">WD2A32</strain>
    </source>
</reference>
<dbReference type="SUPFAM" id="SSF53335">
    <property type="entry name" value="S-adenosyl-L-methionine-dependent methyltransferases"/>
    <property type="match status" value="1"/>
</dbReference>
<protein>
    <submittedName>
        <fullName evidence="5">Class I SAM-dependent methyltransferase</fullName>
    </submittedName>
</protein>
<dbReference type="CDD" id="cd02440">
    <property type="entry name" value="AdoMet_MTases"/>
    <property type="match status" value="1"/>
</dbReference>
<dbReference type="RefSeq" id="WP_114582365.1">
    <property type="nucleotide sequence ID" value="NZ_QPMH01000009.1"/>
</dbReference>
<dbReference type="InterPro" id="IPR029063">
    <property type="entry name" value="SAM-dependent_MTases_sf"/>
</dbReference>
<dbReference type="Pfam" id="PF13649">
    <property type="entry name" value="Methyltransf_25"/>
    <property type="match status" value="1"/>
</dbReference>
<evidence type="ECO:0000256" key="3">
    <source>
        <dbReference type="ARBA" id="ARBA00022691"/>
    </source>
</evidence>
<keyword evidence="1 5" id="KW-0489">Methyltransferase</keyword>
<dbReference type="InterPro" id="IPR041698">
    <property type="entry name" value="Methyltransf_25"/>
</dbReference>
<dbReference type="GO" id="GO:1904047">
    <property type="term" value="F:S-adenosyl-L-methionine binding"/>
    <property type="evidence" value="ECO:0007669"/>
    <property type="project" value="TreeGrafter"/>
</dbReference>
<evidence type="ECO:0000259" key="4">
    <source>
        <dbReference type="Pfam" id="PF13649"/>
    </source>
</evidence>
<feature type="domain" description="Methyltransferase" evidence="4">
    <location>
        <begin position="47"/>
        <end position="146"/>
    </location>
</feature>
<dbReference type="GO" id="GO:0005829">
    <property type="term" value="C:cytosol"/>
    <property type="evidence" value="ECO:0007669"/>
    <property type="project" value="TreeGrafter"/>
</dbReference>
<keyword evidence="6" id="KW-1185">Reference proteome</keyword>
<dbReference type="Proteomes" id="UP000253941">
    <property type="component" value="Unassembled WGS sequence"/>
</dbReference>
<dbReference type="GO" id="GO:1901052">
    <property type="term" value="P:sarcosine metabolic process"/>
    <property type="evidence" value="ECO:0007669"/>
    <property type="project" value="TreeGrafter"/>
</dbReference>
<dbReference type="GO" id="GO:0016594">
    <property type="term" value="F:glycine binding"/>
    <property type="evidence" value="ECO:0007669"/>
    <property type="project" value="TreeGrafter"/>
</dbReference>
<dbReference type="PROSITE" id="PS51600">
    <property type="entry name" value="SAM_GNMT"/>
    <property type="match status" value="1"/>
</dbReference>
<name>A0A369T934_9PROT</name>
<dbReference type="GO" id="GO:0042802">
    <property type="term" value="F:identical protein binding"/>
    <property type="evidence" value="ECO:0007669"/>
    <property type="project" value="TreeGrafter"/>
</dbReference>
<evidence type="ECO:0000256" key="1">
    <source>
        <dbReference type="ARBA" id="ARBA00022603"/>
    </source>
</evidence>
<dbReference type="GO" id="GO:0006730">
    <property type="term" value="P:one-carbon metabolic process"/>
    <property type="evidence" value="ECO:0007669"/>
    <property type="project" value="TreeGrafter"/>
</dbReference>
<evidence type="ECO:0000313" key="6">
    <source>
        <dbReference type="Proteomes" id="UP000253941"/>
    </source>
</evidence>
<organism evidence="5 6">
    <name type="scientific">Ferruginivarius sediminum</name>
    <dbReference type="NCBI Taxonomy" id="2661937"/>
    <lineage>
        <taxon>Bacteria</taxon>
        <taxon>Pseudomonadati</taxon>
        <taxon>Pseudomonadota</taxon>
        <taxon>Alphaproteobacteria</taxon>
        <taxon>Rhodospirillales</taxon>
        <taxon>Rhodospirillaceae</taxon>
        <taxon>Ferruginivarius</taxon>
    </lineage>
</organism>
<dbReference type="PANTHER" id="PTHR16458:SF2">
    <property type="entry name" value="GLYCINE N-METHYLTRANSFERASE"/>
    <property type="match status" value="1"/>
</dbReference>
<keyword evidence="3" id="KW-0949">S-adenosyl-L-methionine</keyword>
<dbReference type="Gene3D" id="3.40.50.150">
    <property type="entry name" value="Vaccinia Virus protein VP39"/>
    <property type="match status" value="1"/>
</dbReference>
<dbReference type="PANTHER" id="PTHR16458">
    <property type="entry name" value="GLYCINE N-METHYLTRANSFERASE"/>
    <property type="match status" value="1"/>
</dbReference>
<dbReference type="GO" id="GO:0017174">
    <property type="term" value="F:glycine N-methyltransferase activity"/>
    <property type="evidence" value="ECO:0007669"/>
    <property type="project" value="InterPro"/>
</dbReference>
<proteinExistence type="predicted"/>
<dbReference type="InterPro" id="IPR014369">
    <property type="entry name" value="Gly/Sar_N_MeTrfase"/>
</dbReference>
<comment type="caution">
    <text evidence="5">The sequence shown here is derived from an EMBL/GenBank/DDBJ whole genome shotgun (WGS) entry which is preliminary data.</text>
</comment>
<dbReference type="GO" id="GO:0046500">
    <property type="term" value="P:S-adenosylmethionine metabolic process"/>
    <property type="evidence" value="ECO:0007669"/>
    <property type="project" value="TreeGrafter"/>
</dbReference>
<evidence type="ECO:0000256" key="2">
    <source>
        <dbReference type="ARBA" id="ARBA00022679"/>
    </source>
</evidence>
<accession>A0A369T934</accession>
<dbReference type="GO" id="GO:0006111">
    <property type="term" value="P:regulation of gluconeogenesis"/>
    <property type="evidence" value="ECO:0007669"/>
    <property type="project" value="TreeGrafter"/>
</dbReference>
<sequence>MRSDIYKREYTREFVSRWDSLIGWDGRAAGEDGFFERLLERHNCRQVADIASGTGFHAIKLAHEGFEVTATDGSANMVRKTEENADEMGVELADTRVVDWRELDQVFGANKFDALVCLGNAFTHLFDEDGRRKALDAMLTVLKPGGLAVIDHRNYDKILDHGYSSKHQYYYKGDGVDARPVEVSEEAVRFEYSYPDGNKFHLTMFPLRQHYMTKLLEDAGFSNIKRYGDFSPSFDPDDVDFVQQVAFKPRN</sequence>
<dbReference type="AlphaFoldDB" id="A0A369T934"/>